<dbReference type="AlphaFoldDB" id="A0AAD1U837"/>
<dbReference type="PANTHER" id="PTHR46093">
    <property type="entry name" value="ACYL-COA-BINDING DOMAIN-CONTAINING PROTEIN 5"/>
    <property type="match status" value="1"/>
</dbReference>
<dbReference type="PROSITE" id="PS50097">
    <property type="entry name" value="BTB"/>
    <property type="match status" value="1"/>
</dbReference>
<dbReference type="Pfam" id="PF24681">
    <property type="entry name" value="Kelch_KLHDC2_KLHL20_DRC7"/>
    <property type="match status" value="1"/>
</dbReference>
<evidence type="ECO:0000256" key="2">
    <source>
        <dbReference type="ARBA" id="ARBA00022737"/>
    </source>
</evidence>
<dbReference type="PANTHER" id="PTHR46093:SF18">
    <property type="entry name" value="FIBRONECTIN TYPE-III DOMAIN-CONTAINING PROTEIN"/>
    <property type="match status" value="1"/>
</dbReference>
<gene>
    <name evidence="5" type="ORF">ECRASSUSDP1_LOCUS3336</name>
</gene>
<proteinExistence type="predicted"/>
<sequence>MVSHTACVWKEYMIIFGGKEAPTDSDDEGNKRSKEEKCSNDVSFYNLNSKTWIQPKISGPLPTPRYGHTACMYKDYMIIDGGWSGRKVLKDTSVLDLSQGIIDAKYVSLKDIMPADHDNIKLRDEDRYCPPKRHFHSANIIGNKMYIFGGGDGKRWNKSLYILDLETSEWYKPRTNGLSPSGRLQHTSFVYQEKLYIFGGEPETPSLLNDMYCIDMDTFAWTRIDLGSLSLSTASIIPNSEDMKNKKLSVSITPRVASGSIVAKDHVFIFGGYDGGKWLNDFLAINLNTHETKMVNYAEEVQSRCRHSMILHKAEDKCNAVIYGGTDGNKVLSDVCSIEIPDDLESKTREENETAQNDVEDKNSQTSDNQTEKQDYSSLFGDKKYADLAFKVKDEYIPAHSVICAIKSPFLKDKIDSSFAASENSGRNLSSSSKSLIDMIPIIPAETETCDQSLNDIGEKLNKENGEEQDEHNVDDKKESLCDGYLKTKKIVEINEFSGETLKNILEYIYGKETTLSSKAALELIIQEDSSLNIKDLTLKAEKQVSELFTPKEDNTTNTPSDIIQLISEDMNISVTHILKLHSLAEKCNNADLKQQLLLYMTQNFELKKK</sequence>
<keyword evidence="1" id="KW-0880">Kelch repeat</keyword>
<dbReference type="CDD" id="cd18186">
    <property type="entry name" value="BTB_POZ_ZBTB_KLHL-like"/>
    <property type="match status" value="1"/>
</dbReference>
<feature type="region of interest" description="Disordered" evidence="3">
    <location>
        <begin position="344"/>
        <end position="376"/>
    </location>
</feature>
<dbReference type="InterPro" id="IPR011333">
    <property type="entry name" value="SKP1/BTB/POZ_sf"/>
</dbReference>
<evidence type="ECO:0000313" key="6">
    <source>
        <dbReference type="Proteomes" id="UP001295684"/>
    </source>
</evidence>
<dbReference type="SMART" id="SM00225">
    <property type="entry name" value="BTB"/>
    <property type="match status" value="1"/>
</dbReference>
<protein>
    <recommendedName>
        <fullName evidence="4">BTB domain-containing protein</fullName>
    </recommendedName>
</protein>
<evidence type="ECO:0000259" key="4">
    <source>
        <dbReference type="PROSITE" id="PS50097"/>
    </source>
</evidence>
<comment type="caution">
    <text evidence="5">The sequence shown here is derived from an EMBL/GenBank/DDBJ whole genome shotgun (WGS) entry which is preliminary data.</text>
</comment>
<dbReference type="Gene3D" id="2.120.10.80">
    <property type="entry name" value="Kelch-type beta propeller"/>
    <property type="match status" value="2"/>
</dbReference>
<dbReference type="Proteomes" id="UP001295684">
    <property type="component" value="Unassembled WGS sequence"/>
</dbReference>
<evidence type="ECO:0000256" key="1">
    <source>
        <dbReference type="ARBA" id="ARBA00022441"/>
    </source>
</evidence>
<feature type="domain" description="BTB" evidence="4">
    <location>
        <begin position="386"/>
        <end position="518"/>
    </location>
</feature>
<keyword evidence="2" id="KW-0677">Repeat</keyword>
<dbReference type="Gene3D" id="3.30.710.10">
    <property type="entry name" value="Potassium Channel Kv1.1, Chain A"/>
    <property type="match status" value="1"/>
</dbReference>
<dbReference type="EMBL" id="CAMPGE010003195">
    <property type="protein sequence ID" value="CAI2362019.1"/>
    <property type="molecule type" value="Genomic_DNA"/>
</dbReference>
<dbReference type="InterPro" id="IPR015915">
    <property type="entry name" value="Kelch-typ_b-propeller"/>
</dbReference>
<evidence type="ECO:0000256" key="3">
    <source>
        <dbReference type="SAM" id="MobiDB-lite"/>
    </source>
</evidence>
<keyword evidence="6" id="KW-1185">Reference proteome</keyword>
<accession>A0AAD1U837</accession>
<dbReference type="Pfam" id="PF24981">
    <property type="entry name" value="Beta-prop_ATRN-LZTR1"/>
    <property type="match status" value="1"/>
</dbReference>
<dbReference type="SUPFAM" id="SSF117281">
    <property type="entry name" value="Kelch motif"/>
    <property type="match status" value="2"/>
</dbReference>
<reference evidence="5" key="1">
    <citation type="submission" date="2023-07" db="EMBL/GenBank/DDBJ databases">
        <authorList>
            <consortium name="AG Swart"/>
            <person name="Singh M."/>
            <person name="Singh A."/>
            <person name="Seah K."/>
            <person name="Emmerich C."/>
        </authorList>
    </citation>
    <scope>NUCLEOTIDE SEQUENCE</scope>
    <source>
        <strain evidence="5">DP1</strain>
    </source>
</reference>
<organism evidence="5 6">
    <name type="scientific">Euplotes crassus</name>
    <dbReference type="NCBI Taxonomy" id="5936"/>
    <lineage>
        <taxon>Eukaryota</taxon>
        <taxon>Sar</taxon>
        <taxon>Alveolata</taxon>
        <taxon>Ciliophora</taxon>
        <taxon>Intramacronucleata</taxon>
        <taxon>Spirotrichea</taxon>
        <taxon>Hypotrichia</taxon>
        <taxon>Euplotida</taxon>
        <taxon>Euplotidae</taxon>
        <taxon>Moneuplotes</taxon>
    </lineage>
</organism>
<dbReference type="InterPro" id="IPR056737">
    <property type="entry name" value="Beta-prop_ATRN-MKLN-like"/>
</dbReference>
<name>A0AAD1U837_EUPCR</name>
<dbReference type="SUPFAM" id="SSF54695">
    <property type="entry name" value="POZ domain"/>
    <property type="match status" value="1"/>
</dbReference>
<evidence type="ECO:0000313" key="5">
    <source>
        <dbReference type="EMBL" id="CAI2362019.1"/>
    </source>
</evidence>
<dbReference type="InterPro" id="IPR000210">
    <property type="entry name" value="BTB/POZ_dom"/>
</dbReference>